<gene>
    <name evidence="1" type="ORF">OWV82_020815</name>
</gene>
<protein>
    <submittedName>
        <fullName evidence="1">Receptor-like protein kinase FERONIA</fullName>
    </submittedName>
</protein>
<evidence type="ECO:0000313" key="2">
    <source>
        <dbReference type="Proteomes" id="UP001164539"/>
    </source>
</evidence>
<name>A0ACC1X753_MELAZ</name>
<comment type="caution">
    <text evidence="1">The sequence shown here is derived from an EMBL/GenBank/DDBJ whole genome shotgun (WGS) entry which is preliminary data.</text>
</comment>
<accession>A0ACC1X753</accession>
<sequence>MDGTCRMYLHGHIQIPSLLIKLFCIFLLLHQLAFAVADDSSSPYNPAEQFFIACGLSGSTINTMDGRACIGDVNSEYSPLEQKKNASRVSTAPQEPPYSASRLSNSPFTYGFAVTAGQKFIRLHFYPTYSDLFNKSPAIFSVKTGSFTLLSHFNASLESDALGKAAFSKEFCISVEEEQRMLNITFFPSYQDSYAFISGIELVSMPPSLYFTAADDSGLTFVGQGNQYNIRNSNALETLYRINVGGKFISPSDDTGMYRKWDRDVDYVTDLIPGALPVNGSIVPIFSEIRNYSAPVEVYTTARTMGTNNTINENYNLTWEFEVDSGFTYFVRLHFLEFQIEITEVGDRVFQIYIANQTAEAAADVIAWSGRNGVPIYKNYAVTIGSKGNEKKQNLSIKLHPTPELMEDQVF</sequence>
<evidence type="ECO:0000313" key="1">
    <source>
        <dbReference type="EMBL" id="KAJ4707271.1"/>
    </source>
</evidence>
<organism evidence="1 2">
    <name type="scientific">Melia azedarach</name>
    <name type="common">Chinaberry tree</name>
    <dbReference type="NCBI Taxonomy" id="155640"/>
    <lineage>
        <taxon>Eukaryota</taxon>
        <taxon>Viridiplantae</taxon>
        <taxon>Streptophyta</taxon>
        <taxon>Embryophyta</taxon>
        <taxon>Tracheophyta</taxon>
        <taxon>Spermatophyta</taxon>
        <taxon>Magnoliopsida</taxon>
        <taxon>eudicotyledons</taxon>
        <taxon>Gunneridae</taxon>
        <taxon>Pentapetalae</taxon>
        <taxon>rosids</taxon>
        <taxon>malvids</taxon>
        <taxon>Sapindales</taxon>
        <taxon>Meliaceae</taxon>
        <taxon>Melia</taxon>
    </lineage>
</organism>
<keyword evidence="2" id="KW-1185">Reference proteome</keyword>
<reference evidence="1 2" key="1">
    <citation type="journal article" date="2023" name="Science">
        <title>Complex scaffold remodeling in plant triterpene biosynthesis.</title>
        <authorList>
            <person name="De La Pena R."/>
            <person name="Hodgson H."/>
            <person name="Liu J.C."/>
            <person name="Stephenson M.J."/>
            <person name="Martin A.C."/>
            <person name="Owen C."/>
            <person name="Harkess A."/>
            <person name="Leebens-Mack J."/>
            <person name="Jimenez L.E."/>
            <person name="Osbourn A."/>
            <person name="Sattely E.S."/>
        </authorList>
    </citation>
    <scope>NUCLEOTIDE SEQUENCE [LARGE SCALE GENOMIC DNA]</scope>
    <source>
        <strain evidence="2">cv. JPN11</strain>
        <tissue evidence="1">Leaf</tissue>
    </source>
</reference>
<dbReference type="EMBL" id="CM051404">
    <property type="protein sequence ID" value="KAJ4707271.1"/>
    <property type="molecule type" value="Genomic_DNA"/>
</dbReference>
<dbReference type="Proteomes" id="UP001164539">
    <property type="component" value="Chromosome 11"/>
</dbReference>
<proteinExistence type="predicted"/>